<dbReference type="EMBL" id="GGFM01010294">
    <property type="protein sequence ID" value="MBW31045.1"/>
    <property type="molecule type" value="Transcribed_RNA"/>
</dbReference>
<name>A0A2M3ZRC0_9DIPT</name>
<dbReference type="AlphaFoldDB" id="A0A2M3ZRC0"/>
<accession>A0A2M3ZRC0</accession>
<organism evidence="1">
    <name type="scientific">Anopheles braziliensis</name>
    <dbReference type="NCBI Taxonomy" id="58242"/>
    <lineage>
        <taxon>Eukaryota</taxon>
        <taxon>Metazoa</taxon>
        <taxon>Ecdysozoa</taxon>
        <taxon>Arthropoda</taxon>
        <taxon>Hexapoda</taxon>
        <taxon>Insecta</taxon>
        <taxon>Pterygota</taxon>
        <taxon>Neoptera</taxon>
        <taxon>Endopterygota</taxon>
        <taxon>Diptera</taxon>
        <taxon>Nematocera</taxon>
        <taxon>Culicoidea</taxon>
        <taxon>Culicidae</taxon>
        <taxon>Anophelinae</taxon>
        <taxon>Anopheles</taxon>
    </lineage>
</organism>
<sequence length="90" mass="10033">MVVTAVAAGARFVVMLATTLLPAAARIASVITLRPISTTTDEGGGGRRYHRPIRRIRRANLLNCGHRRILYHRFVAFLRTKAPFRCASSW</sequence>
<protein>
    <submittedName>
        <fullName evidence="1">Putative secreted peptide</fullName>
    </submittedName>
</protein>
<evidence type="ECO:0000313" key="1">
    <source>
        <dbReference type="EMBL" id="MBW31045.1"/>
    </source>
</evidence>
<reference evidence="1" key="1">
    <citation type="submission" date="2018-01" db="EMBL/GenBank/DDBJ databases">
        <title>An insight into the sialome of Amazonian anophelines.</title>
        <authorList>
            <person name="Ribeiro J.M."/>
            <person name="Scarpassa V."/>
            <person name="Calvo E."/>
        </authorList>
    </citation>
    <scope>NUCLEOTIDE SEQUENCE</scope>
    <source>
        <tissue evidence="1">Salivary glands</tissue>
    </source>
</reference>
<proteinExistence type="predicted"/>